<reference evidence="2 3" key="1">
    <citation type="submission" date="2023-07" db="EMBL/GenBank/DDBJ databases">
        <title>Genomic Encyclopedia of Type Strains, Phase IV (KMG-IV): sequencing the most valuable type-strain genomes for metagenomic binning, comparative biology and taxonomic classification.</title>
        <authorList>
            <person name="Goeker M."/>
        </authorList>
    </citation>
    <scope>NUCLEOTIDE SEQUENCE [LARGE SCALE GENOMIC DNA]</scope>
    <source>
        <strain evidence="2 3">DSM 16784</strain>
    </source>
</reference>
<dbReference type="RefSeq" id="WP_307411257.1">
    <property type="nucleotide sequence ID" value="NZ_JAUSUR010000008.1"/>
</dbReference>
<evidence type="ECO:0000313" key="3">
    <source>
        <dbReference type="Proteomes" id="UP001230220"/>
    </source>
</evidence>
<dbReference type="EMBL" id="JAUSUR010000008">
    <property type="protein sequence ID" value="MDQ0362953.1"/>
    <property type="molecule type" value="Genomic_DNA"/>
</dbReference>
<name>A0ABU0E7T1_9FIRM</name>
<keyword evidence="3" id="KW-1185">Reference proteome</keyword>
<comment type="caution">
    <text evidence="2">The sequence shown here is derived from an EMBL/GenBank/DDBJ whole genome shotgun (WGS) entry which is preliminary data.</text>
</comment>
<keyword evidence="1" id="KW-1133">Transmembrane helix</keyword>
<sequence length="134" mass="15874">MNKKGFISIYGIMLLSICMGFTSMLYVKAKSIRVENENLAYAELYAIHQIKLSMRSYEEDTEEIFEEEESFDEFEDEEEIVVEAKELYYDSFKILITPEIESYTIQIYDGGQLKIYSQLRYDSSNHKIISYDYL</sequence>
<dbReference type="Proteomes" id="UP001230220">
    <property type="component" value="Unassembled WGS sequence"/>
</dbReference>
<organism evidence="2 3">
    <name type="scientific">Breznakia pachnodae</name>
    <dbReference type="NCBI Taxonomy" id="265178"/>
    <lineage>
        <taxon>Bacteria</taxon>
        <taxon>Bacillati</taxon>
        <taxon>Bacillota</taxon>
        <taxon>Erysipelotrichia</taxon>
        <taxon>Erysipelotrichales</taxon>
        <taxon>Erysipelotrichaceae</taxon>
        <taxon>Breznakia</taxon>
    </lineage>
</organism>
<keyword evidence="1" id="KW-0812">Transmembrane</keyword>
<proteinExistence type="predicted"/>
<evidence type="ECO:0000256" key="1">
    <source>
        <dbReference type="SAM" id="Phobius"/>
    </source>
</evidence>
<gene>
    <name evidence="2" type="ORF">J2S15_003714</name>
</gene>
<evidence type="ECO:0000313" key="2">
    <source>
        <dbReference type="EMBL" id="MDQ0362953.1"/>
    </source>
</evidence>
<keyword evidence="1" id="KW-0472">Membrane</keyword>
<accession>A0ABU0E7T1</accession>
<protein>
    <submittedName>
        <fullName evidence="2">Uncharacterized protein</fullName>
    </submittedName>
</protein>
<feature type="transmembrane region" description="Helical" evidence="1">
    <location>
        <begin position="6"/>
        <end position="27"/>
    </location>
</feature>